<sequence>MYQNSNWPNGYYCNTNSSNNHEPYFQVTTNEVSYEIFPPNNNPNSNVPQANTNFDRSYTYSTVSYPTYPPPPYKPPTTTISPIVQSNDSGYTPITPTESIASTDKAPSESKKKRKRRTEDKVLSIKKESICKKHARHATLEEQKRCEENRIRNREASRRSRQKKIVTIDKQREEIDQLKVVISQKDVLINQILRQHKLLSDRLQFLESQMIPINKQQTYEIKQNVRENHMMGPPSQQNQNMTINARAMEAIEAENCIDRILDDMNKMVMDNDLQNALEISTPILRQAIQHVLKPSEPILEEPKKLNEEIAESEMEQPAENEEEENDEDEYEPRPDCLCLGDDEESDQDELMTTPGTVTVSVKETVINSPIFRMKIHSVQSTSPIQYRTLTNK</sequence>
<keyword evidence="3" id="KW-1185">Reference proteome</keyword>
<dbReference type="PROSITE" id="PS00036">
    <property type="entry name" value="BZIP_BASIC"/>
    <property type="match status" value="1"/>
</dbReference>
<proteinExistence type="predicted"/>
<feature type="domain" description="BZIP" evidence="2">
    <location>
        <begin position="150"/>
        <end position="163"/>
    </location>
</feature>
<dbReference type="InterPro" id="IPR004827">
    <property type="entry name" value="bZIP"/>
</dbReference>
<dbReference type="AlphaFoldDB" id="A0A914CFM8"/>
<evidence type="ECO:0000259" key="2">
    <source>
        <dbReference type="PROSITE" id="PS00036"/>
    </source>
</evidence>
<evidence type="ECO:0000313" key="3">
    <source>
        <dbReference type="Proteomes" id="UP000887540"/>
    </source>
</evidence>
<feature type="region of interest" description="Disordered" evidence="1">
    <location>
        <begin position="309"/>
        <end position="349"/>
    </location>
</feature>
<feature type="compositionally biased region" description="Acidic residues" evidence="1">
    <location>
        <begin position="309"/>
        <end position="330"/>
    </location>
</feature>
<feature type="region of interest" description="Disordered" evidence="1">
    <location>
        <begin position="84"/>
        <end position="121"/>
    </location>
</feature>
<protein>
    <submittedName>
        <fullName evidence="4">BZIP domain-containing protein</fullName>
    </submittedName>
</protein>
<reference evidence="4" key="1">
    <citation type="submission" date="2022-11" db="UniProtKB">
        <authorList>
            <consortium name="WormBaseParasite"/>
        </authorList>
    </citation>
    <scope>IDENTIFICATION</scope>
</reference>
<evidence type="ECO:0000313" key="4">
    <source>
        <dbReference type="WBParaSite" id="ACRNAN_scaffold1022.g27938.t1"/>
    </source>
</evidence>
<dbReference type="WBParaSite" id="ACRNAN_scaffold1022.g27938.t1">
    <property type="protein sequence ID" value="ACRNAN_scaffold1022.g27938.t1"/>
    <property type="gene ID" value="ACRNAN_scaffold1022.g27938"/>
</dbReference>
<organism evidence="3 4">
    <name type="scientific">Acrobeloides nanus</name>
    <dbReference type="NCBI Taxonomy" id="290746"/>
    <lineage>
        <taxon>Eukaryota</taxon>
        <taxon>Metazoa</taxon>
        <taxon>Ecdysozoa</taxon>
        <taxon>Nematoda</taxon>
        <taxon>Chromadorea</taxon>
        <taxon>Rhabditida</taxon>
        <taxon>Tylenchina</taxon>
        <taxon>Cephalobomorpha</taxon>
        <taxon>Cephaloboidea</taxon>
        <taxon>Cephalobidae</taxon>
        <taxon>Acrobeloides</taxon>
    </lineage>
</organism>
<dbReference type="GO" id="GO:0003700">
    <property type="term" value="F:DNA-binding transcription factor activity"/>
    <property type="evidence" value="ECO:0007669"/>
    <property type="project" value="InterPro"/>
</dbReference>
<dbReference type="Proteomes" id="UP000887540">
    <property type="component" value="Unplaced"/>
</dbReference>
<name>A0A914CFM8_9BILA</name>
<feature type="compositionally biased region" description="Polar residues" evidence="1">
    <location>
        <begin position="84"/>
        <end position="102"/>
    </location>
</feature>
<dbReference type="CDD" id="cd14686">
    <property type="entry name" value="bZIP"/>
    <property type="match status" value="1"/>
</dbReference>
<evidence type="ECO:0000256" key="1">
    <source>
        <dbReference type="SAM" id="MobiDB-lite"/>
    </source>
</evidence>
<accession>A0A914CFM8</accession>
<feature type="compositionally biased region" description="Acidic residues" evidence="1">
    <location>
        <begin position="340"/>
        <end position="349"/>
    </location>
</feature>